<keyword evidence="5" id="KW-1185">Reference proteome</keyword>
<dbReference type="NCBIfam" id="NF005501">
    <property type="entry name" value="PRK07116.1"/>
    <property type="match status" value="1"/>
</dbReference>
<proteinExistence type="predicted"/>
<dbReference type="Pfam" id="PF12682">
    <property type="entry name" value="Flavodoxin_4"/>
    <property type="match status" value="1"/>
</dbReference>
<feature type="signal peptide" evidence="2">
    <location>
        <begin position="1"/>
        <end position="20"/>
    </location>
</feature>
<dbReference type="Gene3D" id="3.40.50.360">
    <property type="match status" value="1"/>
</dbReference>
<protein>
    <submittedName>
        <fullName evidence="4">Flavodoxin</fullName>
    </submittedName>
</protein>
<dbReference type="EMBL" id="VULT01000010">
    <property type="protein sequence ID" value="MSS17582.1"/>
    <property type="molecule type" value="Genomic_DNA"/>
</dbReference>
<sequence>MKKIVLTLLALLTISLSACSQKKTDTKMEQKVLVAYFSATGTTKAAARQLAEVAGADLYEIKPEQPYTDADLDWNDKQSRSSVEMQDKHSRPAITGKLQNMHEYNVVYVGFPIWWYTAPTIINTFLETYDFKGKTVIPFATSGGSSIKKACADLEAAYPEINWKEGKLLNHTSKGDLLKWVERNR</sequence>
<feature type="chain" id="PRO_5026928844" evidence="2">
    <location>
        <begin position="21"/>
        <end position="185"/>
    </location>
</feature>
<accession>A0A6L5XF56</accession>
<feature type="domain" description="Flavodoxin-like" evidence="3">
    <location>
        <begin position="31"/>
        <end position="183"/>
    </location>
</feature>
<keyword evidence="2" id="KW-0732">Signal</keyword>
<dbReference type="SUPFAM" id="SSF52218">
    <property type="entry name" value="Flavoproteins"/>
    <property type="match status" value="1"/>
</dbReference>
<evidence type="ECO:0000259" key="3">
    <source>
        <dbReference type="Pfam" id="PF12682"/>
    </source>
</evidence>
<dbReference type="Proteomes" id="UP000483362">
    <property type="component" value="Unassembled WGS sequence"/>
</dbReference>
<evidence type="ECO:0000256" key="2">
    <source>
        <dbReference type="SAM" id="SignalP"/>
    </source>
</evidence>
<dbReference type="InterPro" id="IPR029039">
    <property type="entry name" value="Flavoprotein-like_sf"/>
</dbReference>
<comment type="caution">
    <text evidence="4">The sequence shown here is derived from an EMBL/GenBank/DDBJ whole genome shotgun (WGS) entry which is preliminary data.</text>
</comment>
<evidence type="ECO:0000313" key="5">
    <source>
        <dbReference type="Proteomes" id="UP000483362"/>
    </source>
</evidence>
<gene>
    <name evidence="4" type="ORF">FYJ29_07405</name>
</gene>
<evidence type="ECO:0000256" key="1">
    <source>
        <dbReference type="SAM" id="MobiDB-lite"/>
    </source>
</evidence>
<feature type="region of interest" description="Disordered" evidence="1">
    <location>
        <begin position="70"/>
        <end position="89"/>
    </location>
</feature>
<dbReference type="InterPro" id="IPR008254">
    <property type="entry name" value="Flavodoxin/NO_synth"/>
</dbReference>
<feature type="compositionally biased region" description="Basic and acidic residues" evidence="1">
    <location>
        <begin position="74"/>
        <end position="89"/>
    </location>
</feature>
<dbReference type="PANTHER" id="PTHR39201:SF1">
    <property type="entry name" value="FLAVODOXIN-LIKE DOMAIN-CONTAINING PROTEIN"/>
    <property type="match status" value="1"/>
</dbReference>
<dbReference type="PROSITE" id="PS51257">
    <property type="entry name" value="PROKAR_LIPOPROTEIN"/>
    <property type="match status" value="1"/>
</dbReference>
<dbReference type="PANTHER" id="PTHR39201">
    <property type="entry name" value="EXPORTED PROTEIN-RELATED"/>
    <property type="match status" value="1"/>
</dbReference>
<name>A0A6L5XF56_9BACT</name>
<dbReference type="GO" id="GO:0010181">
    <property type="term" value="F:FMN binding"/>
    <property type="evidence" value="ECO:0007669"/>
    <property type="project" value="InterPro"/>
</dbReference>
<dbReference type="AlphaFoldDB" id="A0A6L5XF56"/>
<organism evidence="4 5">
    <name type="scientific">Sodaliphilus pleomorphus</name>
    <dbReference type="NCBI Taxonomy" id="2606626"/>
    <lineage>
        <taxon>Bacteria</taxon>
        <taxon>Pseudomonadati</taxon>
        <taxon>Bacteroidota</taxon>
        <taxon>Bacteroidia</taxon>
        <taxon>Bacteroidales</taxon>
        <taxon>Muribaculaceae</taxon>
        <taxon>Sodaliphilus</taxon>
    </lineage>
</organism>
<dbReference type="RefSeq" id="WP_154328579.1">
    <property type="nucleotide sequence ID" value="NZ_CP045696.1"/>
</dbReference>
<evidence type="ECO:0000313" key="4">
    <source>
        <dbReference type="EMBL" id="MSS17582.1"/>
    </source>
</evidence>
<reference evidence="4 5" key="1">
    <citation type="submission" date="2019-08" db="EMBL/GenBank/DDBJ databases">
        <title>In-depth cultivation of the pig gut microbiome towards novel bacterial diversity and tailored functional studies.</title>
        <authorList>
            <person name="Wylensek D."/>
            <person name="Hitch T.C.A."/>
            <person name="Clavel T."/>
        </authorList>
    </citation>
    <scope>NUCLEOTIDE SEQUENCE [LARGE SCALE GENOMIC DNA]</scope>
    <source>
        <strain evidence="4 5">Oil-RF-744-WCA-WT-10</strain>
    </source>
</reference>